<evidence type="ECO:0000313" key="4">
    <source>
        <dbReference type="EMBL" id="RMB93496.1"/>
    </source>
</evidence>
<feature type="transmembrane region" description="Helical" evidence="2">
    <location>
        <begin position="20"/>
        <end position="43"/>
    </location>
</feature>
<dbReference type="AlphaFoldDB" id="A0A3M0JFP4"/>
<evidence type="ECO:0000313" key="5">
    <source>
        <dbReference type="Proteomes" id="UP000269221"/>
    </source>
</evidence>
<dbReference type="InterPro" id="IPR021184">
    <property type="entry name" value="TNF_CS"/>
</dbReference>
<dbReference type="Gene3D" id="2.60.120.40">
    <property type="match status" value="1"/>
</dbReference>
<comment type="similarity">
    <text evidence="1">Belongs to the tumor necrosis factor family.</text>
</comment>
<dbReference type="Pfam" id="PF00229">
    <property type="entry name" value="TNF"/>
    <property type="match status" value="1"/>
</dbReference>
<dbReference type="InterPro" id="IPR006052">
    <property type="entry name" value="TNF_dom"/>
</dbReference>
<evidence type="ECO:0000256" key="2">
    <source>
        <dbReference type="SAM" id="Phobius"/>
    </source>
</evidence>
<name>A0A3M0JFP4_HIRRU</name>
<keyword evidence="5" id="KW-1185">Reference proteome</keyword>
<dbReference type="OrthoDB" id="9908372at2759"/>
<evidence type="ECO:0000259" key="3">
    <source>
        <dbReference type="PROSITE" id="PS50049"/>
    </source>
</evidence>
<reference evidence="4 5" key="1">
    <citation type="submission" date="2018-07" db="EMBL/GenBank/DDBJ databases">
        <title>A high quality draft genome assembly of the barn swallow (H. rustica rustica).</title>
        <authorList>
            <person name="Formenti G."/>
            <person name="Chiara M."/>
            <person name="Poveda L."/>
            <person name="Francoijs K.-J."/>
            <person name="Bonisoli-Alquati A."/>
            <person name="Canova L."/>
            <person name="Gianfranceschi L."/>
            <person name="Horner D.S."/>
            <person name="Saino N."/>
        </authorList>
    </citation>
    <scope>NUCLEOTIDE SEQUENCE [LARGE SCALE GENOMIC DNA]</scope>
    <source>
        <strain evidence="4">Chelidonia</strain>
        <tissue evidence="4">Blood</tissue>
    </source>
</reference>
<protein>
    <recommendedName>
        <fullName evidence="3">THD domain-containing protein</fullName>
    </recommendedName>
</protein>
<dbReference type="InterPro" id="IPR053104">
    <property type="entry name" value="TNF_ligand_SF_member_8"/>
</dbReference>
<feature type="domain" description="THD" evidence="3">
    <location>
        <begin position="79"/>
        <end position="213"/>
    </location>
</feature>
<keyword evidence="2" id="KW-0812">Transmembrane</keyword>
<comment type="caution">
    <text evidence="4">The sequence shown here is derived from an EMBL/GenBank/DDBJ whole genome shotgun (WGS) entry which is preliminary data.</text>
</comment>
<dbReference type="GO" id="GO:0016020">
    <property type="term" value="C:membrane"/>
    <property type="evidence" value="ECO:0007669"/>
    <property type="project" value="InterPro"/>
</dbReference>
<gene>
    <name evidence="4" type="ORF">DUI87_30194</name>
</gene>
<organism evidence="4 5">
    <name type="scientific">Hirundo rustica rustica</name>
    <dbReference type="NCBI Taxonomy" id="333673"/>
    <lineage>
        <taxon>Eukaryota</taxon>
        <taxon>Metazoa</taxon>
        <taxon>Chordata</taxon>
        <taxon>Craniata</taxon>
        <taxon>Vertebrata</taxon>
        <taxon>Euteleostomi</taxon>
        <taxon>Archelosauria</taxon>
        <taxon>Archosauria</taxon>
        <taxon>Dinosauria</taxon>
        <taxon>Saurischia</taxon>
        <taxon>Theropoda</taxon>
        <taxon>Coelurosauria</taxon>
        <taxon>Aves</taxon>
        <taxon>Neognathae</taxon>
        <taxon>Neoaves</taxon>
        <taxon>Telluraves</taxon>
        <taxon>Australaves</taxon>
        <taxon>Passeriformes</taxon>
        <taxon>Sylvioidea</taxon>
        <taxon>Hirundinidae</taxon>
        <taxon>Hirundo</taxon>
    </lineage>
</organism>
<dbReference type="GO" id="GO:0006955">
    <property type="term" value="P:immune response"/>
    <property type="evidence" value="ECO:0007669"/>
    <property type="project" value="InterPro"/>
</dbReference>
<dbReference type="PROSITE" id="PS00251">
    <property type="entry name" value="THD_1"/>
    <property type="match status" value="1"/>
</dbReference>
<dbReference type="STRING" id="333673.A0A3M0JFP4"/>
<dbReference type="GO" id="GO:0043374">
    <property type="term" value="P:CD8-positive, alpha-beta T cell differentiation"/>
    <property type="evidence" value="ECO:0007669"/>
    <property type="project" value="TreeGrafter"/>
</dbReference>
<evidence type="ECO:0000256" key="1">
    <source>
        <dbReference type="ARBA" id="ARBA00008670"/>
    </source>
</evidence>
<proteinExistence type="inferred from homology"/>
<keyword evidence="2" id="KW-0472">Membrane</keyword>
<keyword evidence="2" id="KW-1133">Transmembrane helix</keyword>
<dbReference type="PROSITE" id="PS50049">
    <property type="entry name" value="THD_2"/>
    <property type="match status" value="1"/>
</dbReference>
<dbReference type="PANTHER" id="PTHR32163:SF1">
    <property type="entry name" value="TUMOR NECROSIS FACTOR LIGAND SUPERFAMILY MEMBER 8"/>
    <property type="match status" value="1"/>
</dbReference>
<dbReference type="InterPro" id="IPR008983">
    <property type="entry name" value="Tumour_necrosis_fac-like_dom"/>
</dbReference>
<sequence>MSVNEDAAPRRLGATNRVCLYFIIATLGALLVFALATIMVLVVQRTVADPAMEGIKKPIRTGNTFEDYLRILQSFPDKGAAAYMRVSSAVNSSRLSLVEKGVCEAVQCKSQELVIREQGLYLIFCHLNFHFPKCSKSPIDLKIELLVNDRVDRQTLSTLCTSETCQDKTFKTLLQLHLTHLNVEDRISVTLNHPEFLNDVSLPNENVLGVLRSQVLEGLGGEEQSTKDSMAQSEIRAQGEIQVVRRQSWRFPWGQSLLRAQHSLGLQQPRALMRAREAAHQQ</sequence>
<accession>A0A3M0JFP4</accession>
<dbReference type="EMBL" id="QRBI01000209">
    <property type="protein sequence ID" value="RMB93496.1"/>
    <property type="molecule type" value="Genomic_DNA"/>
</dbReference>
<dbReference type="Proteomes" id="UP000269221">
    <property type="component" value="Unassembled WGS sequence"/>
</dbReference>
<dbReference type="SUPFAM" id="SSF49842">
    <property type="entry name" value="TNF-like"/>
    <property type="match status" value="1"/>
</dbReference>
<dbReference type="PANTHER" id="PTHR32163">
    <property type="entry name" value="TUMOR NECROSIS FACTOR LIGAND SUPERFAMILY MEMBER 8"/>
    <property type="match status" value="1"/>
</dbReference>
<dbReference type="GO" id="GO:0005164">
    <property type="term" value="F:tumor necrosis factor receptor binding"/>
    <property type="evidence" value="ECO:0007669"/>
    <property type="project" value="InterPro"/>
</dbReference>